<evidence type="ECO:0000256" key="1">
    <source>
        <dbReference type="SAM" id="MobiDB-lite"/>
    </source>
</evidence>
<feature type="compositionally biased region" description="Polar residues" evidence="1">
    <location>
        <begin position="9"/>
        <end position="23"/>
    </location>
</feature>
<comment type="caution">
    <text evidence="2">The sequence shown here is derived from an EMBL/GenBank/DDBJ whole genome shotgun (WGS) entry which is preliminary data.</text>
</comment>
<evidence type="ECO:0000313" key="2">
    <source>
        <dbReference type="EMBL" id="KAJ6734974.1"/>
    </source>
</evidence>
<dbReference type="EMBL" id="JAPFFK010000011">
    <property type="protein sequence ID" value="KAJ6734974.1"/>
    <property type="molecule type" value="Genomic_DNA"/>
</dbReference>
<gene>
    <name evidence="2" type="ORF">OIU79_002116</name>
</gene>
<keyword evidence="3" id="KW-1185">Reference proteome</keyword>
<organism evidence="2 3">
    <name type="scientific">Salix purpurea</name>
    <name type="common">Purple osier willow</name>
    <dbReference type="NCBI Taxonomy" id="77065"/>
    <lineage>
        <taxon>Eukaryota</taxon>
        <taxon>Viridiplantae</taxon>
        <taxon>Streptophyta</taxon>
        <taxon>Embryophyta</taxon>
        <taxon>Tracheophyta</taxon>
        <taxon>Spermatophyta</taxon>
        <taxon>Magnoliopsida</taxon>
        <taxon>eudicotyledons</taxon>
        <taxon>Gunneridae</taxon>
        <taxon>Pentapetalae</taxon>
        <taxon>rosids</taxon>
        <taxon>fabids</taxon>
        <taxon>Malpighiales</taxon>
        <taxon>Salicaceae</taxon>
        <taxon>Saliceae</taxon>
        <taxon>Salix</taxon>
    </lineage>
</organism>
<feature type="region of interest" description="Disordered" evidence="1">
    <location>
        <begin position="8"/>
        <end position="44"/>
    </location>
</feature>
<feature type="compositionally biased region" description="Low complexity" evidence="1">
    <location>
        <begin position="29"/>
        <end position="38"/>
    </location>
</feature>
<evidence type="ECO:0000313" key="3">
    <source>
        <dbReference type="Proteomes" id="UP001151532"/>
    </source>
</evidence>
<accession>A0A9Q0URE2</accession>
<dbReference type="OrthoDB" id="10422764at2759"/>
<dbReference type="AlphaFoldDB" id="A0A9Q0URE2"/>
<proteinExistence type="predicted"/>
<reference evidence="2" key="1">
    <citation type="submission" date="2022-11" db="EMBL/GenBank/DDBJ databases">
        <authorList>
            <person name="Hyden B.L."/>
            <person name="Feng K."/>
            <person name="Yates T."/>
            <person name="Jawdy S."/>
            <person name="Smart L.B."/>
            <person name="Muchero W."/>
        </authorList>
    </citation>
    <scope>NUCLEOTIDE SEQUENCE</scope>
    <source>
        <tissue evidence="2">Shoot tip</tissue>
    </source>
</reference>
<sequence length="109" mass="11574">MSFLLACFGNNTSKKPGNPPTETVESRPAAAKGAAGDATSSRETFYAVPERTDAGGQREIGHDSAAAASENIYLSFLMHPCTCKIERSSNPGEGLLFLGCRKEIKPLLL</sequence>
<protein>
    <submittedName>
        <fullName evidence="2">Uncharacterized protein</fullName>
    </submittedName>
</protein>
<reference evidence="2" key="2">
    <citation type="journal article" date="2023" name="Int. J. Mol. Sci.">
        <title>De Novo Assembly and Annotation of 11 Diverse Shrub Willow (Salix) Genomes Reveals Novel Gene Organization in Sex-Linked Regions.</title>
        <authorList>
            <person name="Hyden B."/>
            <person name="Feng K."/>
            <person name="Yates T.B."/>
            <person name="Jawdy S."/>
            <person name="Cereghino C."/>
            <person name="Smart L.B."/>
            <person name="Muchero W."/>
        </authorList>
    </citation>
    <scope>NUCLEOTIDE SEQUENCE</scope>
    <source>
        <tissue evidence="2">Shoot tip</tissue>
    </source>
</reference>
<name>A0A9Q0URE2_SALPP</name>
<dbReference type="Proteomes" id="UP001151532">
    <property type="component" value="Chromosome 17"/>
</dbReference>